<keyword evidence="3" id="KW-1185">Reference proteome</keyword>
<evidence type="ECO:0000313" key="3">
    <source>
        <dbReference type="Proteomes" id="UP001066276"/>
    </source>
</evidence>
<feature type="region of interest" description="Disordered" evidence="1">
    <location>
        <begin position="33"/>
        <end position="106"/>
    </location>
</feature>
<comment type="caution">
    <text evidence="2">The sequence shown here is derived from an EMBL/GenBank/DDBJ whole genome shotgun (WGS) entry which is preliminary data.</text>
</comment>
<protein>
    <submittedName>
        <fullName evidence="2">Uncharacterized protein</fullName>
    </submittedName>
</protein>
<proteinExistence type="predicted"/>
<gene>
    <name evidence="2" type="ORF">NDU88_005572</name>
</gene>
<organism evidence="2 3">
    <name type="scientific">Pleurodeles waltl</name>
    <name type="common">Iberian ribbed newt</name>
    <dbReference type="NCBI Taxonomy" id="8319"/>
    <lineage>
        <taxon>Eukaryota</taxon>
        <taxon>Metazoa</taxon>
        <taxon>Chordata</taxon>
        <taxon>Craniata</taxon>
        <taxon>Vertebrata</taxon>
        <taxon>Euteleostomi</taxon>
        <taxon>Amphibia</taxon>
        <taxon>Batrachia</taxon>
        <taxon>Caudata</taxon>
        <taxon>Salamandroidea</taxon>
        <taxon>Salamandridae</taxon>
        <taxon>Pleurodelinae</taxon>
        <taxon>Pleurodeles</taxon>
    </lineage>
</organism>
<accession>A0AAV7UIH4</accession>
<name>A0AAV7UIH4_PLEWA</name>
<feature type="compositionally biased region" description="Basic and acidic residues" evidence="1">
    <location>
        <begin position="35"/>
        <end position="44"/>
    </location>
</feature>
<dbReference type="EMBL" id="JANPWB010000005">
    <property type="protein sequence ID" value="KAJ1188815.1"/>
    <property type="molecule type" value="Genomic_DNA"/>
</dbReference>
<dbReference type="Proteomes" id="UP001066276">
    <property type="component" value="Chromosome 3_1"/>
</dbReference>
<reference evidence="2" key="1">
    <citation type="journal article" date="2022" name="bioRxiv">
        <title>Sequencing and chromosome-scale assembly of the giantPleurodeles waltlgenome.</title>
        <authorList>
            <person name="Brown T."/>
            <person name="Elewa A."/>
            <person name="Iarovenko S."/>
            <person name="Subramanian E."/>
            <person name="Araus A.J."/>
            <person name="Petzold A."/>
            <person name="Susuki M."/>
            <person name="Suzuki K.-i.T."/>
            <person name="Hayashi T."/>
            <person name="Toyoda A."/>
            <person name="Oliveira C."/>
            <person name="Osipova E."/>
            <person name="Leigh N.D."/>
            <person name="Simon A."/>
            <person name="Yun M.H."/>
        </authorList>
    </citation>
    <scope>NUCLEOTIDE SEQUENCE</scope>
    <source>
        <strain evidence="2">20211129_DDA</strain>
        <tissue evidence="2">Liver</tissue>
    </source>
</reference>
<dbReference type="AlphaFoldDB" id="A0AAV7UIH4"/>
<feature type="compositionally biased region" description="Basic and acidic residues" evidence="1">
    <location>
        <begin position="90"/>
        <end position="102"/>
    </location>
</feature>
<feature type="compositionally biased region" description="Polar residues" evidence="1">
    <location>
        <begin position="151"/>
        <end position="165"/>
    </location>
</feature>
<sequence length="165" mass="17676">MLRTDRRPQHRVSVCARGVWDGGGLRAALTGGLRSEVRRAEPEGGPRGGGSRINTQPLLPFPPSPSSIGDRRRPRSARFSPAGQNALSVMEEKRGNRRDAAGRKSRVCLLSGKQSSNTGALPLHATRCPAAKTSCPVQPAEMVGRSRRTETGASPDQRATTRGRC</sequence>
<evidence type="ECO:0000313" key="2">
    <source>
        <dbReference type="EMBL" id="KAJ1188815.1"/>
    </source>
</evidence>
<feature type="region of interest" description="Disordered" evidence="1">
    <location>
        <begin position="134"/>
        <end position="165"/>
    </location>
</feature>
<evidence type="ECO:0000256" key="1">
    <source>
        <dbReference type="SAM" id="MobiDB-lite"/>
    </source>
</evidence>